<keyword evidence="2" id="KW-1185">Reference proteome</keyword>
<dbReference type="EMBL" id="BAABRO010000002">
    <property type="protein sequence ID" value="GAA5505594.1"/>
    <property type="molecule type" value="Genomic_DNA"/>
</dbReference>
<accession>A0ABP9VK67</accession>
<dbReference type="Proteomes" id="UP001416858">
    <property type="component" value="Unassembled WGS sequence"/>
</dbReference>
<gene>
    <name evidence="1" type="ORF">Rcae01_01039</name>
</gene>
<protein>
    <submittedName>
        <fullName evidence="1">Uncharacterized protein</fullName>
    </submittedName>
</protein>
<name>A0ABP9VK67_9BACT</name>
<proteinExistence type="predicted"/>
<comment type="caution">
    <text evidence="1">The sequence shown here is derived from an EMBL/GenBank/DDBJ whole genome shotgun (WGS) entry which is preliminary data.</text>
</comment>
<evidence type="ECO:0000313" key="2">
    <source>
        <dbReference type="Proteomes" id="UP001416858"/>
    </source>
</evidence>
<organism evidence="1 2">
    <name type="scientific">Novipirellula caenicola</name>
    <dbReference type="NCBI Taxonomy" id="1536901"/>
    <lineage>
        <taxon>Bacteria</taxon>
        <taxon>Pseudomonadati</taxon>
        <taxon>Planctomycetota</taxon>
        <taxon>Planctomycetia</taxon>
        <taxon>Pirellulales</taxon>
        <taxon>Pirellulaceae</taxon>
        <taxon>Novipirellula</taxon>
    </lineage>
</organism>
<sequence length="84" mass="9499">MYVNRGCFHVGGRCSVRVQPQSGNDRNHRLQPVWFPIANAPCRTSVHDMITRLLRSADEQKVCKSLCCSTIERHGCEMSVHSLS</sequence>
<reference evidence="1 2" key="1">
    <citation type="submission" date="2024-02" db="EMBL/GenBank/DDBJ databases">
        <title>Rhodopirellula caenicola NBRC 110016.</title>
        <authorList>
            <person name="Ichikawa N."/>
            <person name="Katano-Makiyama Y."/>
            <person name="Hidaka K."/>
        </authorList>
    </citation>
    <scope>NUCLEOTIDE SEQUENCE [LARGE SCALE GENOMIC DNA]</scope>
    <source>
        <strain evidence="1 2">NBRC 110016</strain>
    </source>
</reference>
<evidence type="ECO:0000313" key="1">
    <source>
        <dbReference type="EMBL" id="GAA5505594.1"/>
    </source>
</evidence>